<proteinExistence type="predicted"/>
<dbReference type="AlphaFoldDB" id="A0AAP3A2V7"/>
<keyword evidence="2" id="KW-0067">ATP-binding</keyword>
<keyword evidence="2" id="KW-0347">Helicase</keyword>
<gene>
    <name evidence="2" type="ORF">OFN31_26880</name>
</gene>
<dbReference type="Proteomes" id="UP001208624">
    <property type="component" value="Unassembled WGS sequence"/>
</dbReference>
<accession>A0AAP3A2V7</accession>
<feature type="compositionally biased region" description="Basic and acidic residues" evidence="1">
    <location>
        <begin position="40"/>
        <end position="50"/>
    </location>
</feature>
<evidence type="ECO:0000256" key="1">
    <source>
        <dbReference type="SAM" id="MobiDB-lite"/>
    </source>
</evidence>
<dbReference type="GO" id="GO:0004386">
    <property type="term" value="F:helicase activity"/>
    <property type="evidence" value="ECO:0007669"/>
    <property type="project" value="UniProtKB-KW"/>
</dbReference>
<keyword evidence="2" id="KW-0547">Nucleotide-binding</keyword>
<feature type="region of interest" description="Disordered" evidence="1">
    <location>
        <begin position="35"/>
        <end position="56"/>
    </location>
</feature>
<sequence length="56" mass="6304">VPPGETELILRLNRHGNTGTVYCIQANGAIYDTDQQSAEMLRREREEPQSKKKGGF</sequence>
<reference evidence="2" key="1">
    <citation type="submission" date="2023-06" db="EMBL/GenBank/DDBJ databases">
        <title>Deciphering the underlying mechanisms mediating the transmission of blaNDM gene from human to animals in China.</title>
        <authorList>
            <person name="Chen K."/>
            <person name="Chen S."/>
        </authorList>
    </citation>
    <scope>NUCLEOTIDE SEQUENCE</scope>
    <source>
        <strain evidence="2">1199</strain>
    </source>
</reference>
<organism evidence="2 3">
    <name type="scientific">Escherichia coli</name>
    <dbReference type="NCBI Taxonomy" id="562"/>
    <lineage>
        <taxon>Bacteria</taxon>
        <taxon>Pseudomonadati</taxon>
        <taxon>Pseudomonadota</taxon>
        <taxon>Gammaproteobacteria</taxon>
        <taxon>Enterobacterales</taxon>
        <taxon>Enterobacteriaceae</taxon>
        <taxon>Escherichia</taxon>
    </lineage>
</organism>
<keyword evidence="2" id="KW-0378">Hydrolase</keyword>
<evidence type="ECO:0000313" key="2">
    <source>
        <dbReference type="EMBL" id="MCV5625283.1"/>
    </source>
</evidence>
<name>A0AAP3A2V7_ECOLX</name>
<feature type="non-terminal residue" evidence="2">
    <location>
        <position position="1"/>
    </location>
</feature>
<comment type="caution">
    <text evidence="2">The sequence shown here is derived from an EMBL/GenBank/DDBJ whole genome shotgun (WGS) entry which is preliminary data.</text>
</comment>
<protein>
    <submittedName>
        <fullName evidence="2">DnaB helicase C-terminal domain-containing protein</fullName>
    </submittedName>
</protein>
<dbReference type="EMBL" id="JAOVKC010000302">
    <property type="protein sequence ID" value="MCV5625283.1"/>
    <property type="molecule type" value="Genomic_DNA"/>
</dbReference>
<evidence type="ECO:0000313" key="3">
    <source>
        <dbReference type="Proteomes" id="UP001208624"/>
    </source>
</evidence>